<keyword evidence="3" id="KW-0482">Metalloprotease</keyword>
<dbReference type="AlphaFoldDB" id="A0A3E2NPH0"/>
<feature type="transmembrane region" description="Helical" evidence="1">
    <location>
        <begin position="281"/>
        <end position="298"/>
    </location>
</feature>
<dbReference type="OrthoDB" id="1523022at2"/>
<dbReference type="InterPro" id="IPR003675">
    <property type="entry name" value="Rce1/LyrA-like_dom"/>
</dbReference>
<dbReference type="RefSeq" id="WP_117383340.1">
    <property type="nucleotide sequence ID" value="NZ_QWDE01000002.1"/>
</dbReference>
<keyword evidence="4" id="KW-1185">Reference proteome</keyword>
<evidence type="ECO:0000313" key="4">
    <source>
        <dbReference type="Proteomes" id="UP000260823"/>
    </source>
</evidence>
<dbReference type="EMBL" id="QWDE01000002">
    <property type="protein sequence ID" value="RFZ82882.1"/>
    <property type="molecule type" value="Genomic_DNA"/>
</dbReference>
<dbReference type="PANTHER" id="PTHR43592">
    <property type="entry name" value="CAAX AMINO TERMINAL PROTEASE"/>
    <property type="match status" value="1"/>
</dbReference>
<dbReference type="GO" id="GO:0008237">
    <property type="term" value="F:metallopeptidase activity"/>
    <property type="evidence" value="ECO:0007669"/>
    <property type="project" value="UniProtKB-KW"/>
</dbReference>
<keyword evidence="1" id="KW-0812">Transmembrane</keyword>
<evidence type="ECO:0000259" key="2">
    <source>
        <dbReference type="Pfam" id="PF02517"/>
    </source>
</evidence>
<dbReference type="GO" id="GO:0006508">
    <property type="term" value="P:proteolysis"/>
    <property type="evidence" value="ECO:0007669"/>
    <property type="project" value="UniProtKB-KW"/>
</dbReference>
<reference evidence="3 4" key="1">
    <citation type="submission" date="2018-08" db="EMBL/GenBank/DDBJ databases">
        <title>Mucilaginibacter terrae sp. nov., isolated from manganese diggings.</title>
        <authorList>
            <person name="Huang Y."/>
            <person name="Zhou Z."/>
        </authorList>
    </citation>
    <scope>NUCLEOTIDE SEQUENCE [LARGE SCALE GENOMIC DNA]</scope>
    <source>
        <strain evidence="3 4">ZH6</strain>
    </source>
</reference>
<protein>
    <submittedName>
        <fullName evidence="3">CPBP family intramembrane metalloprotease</fullName>
    </submittedName>
</protein>
<sequence length="307" mass="34472">MVKSADNQQSPALQFLIFTLMSIGIVLLFNFIALGIVAAIYGMAPVMQISRMDFSDPDSTRALYLLQIISTTVPLFIAPLIFARFSAKDTTTYLKPTVQFPWLLMIIVFVVMLISAPLVEALSNINQQMVLPKFLKGIEDWMRSSEQQAQKLTKAILRMDSIGDMLKNLFLVGLLTAIAEEFMFRGVLQTIMLRWTGNTHAAIWITAALFSAFHMEFFGFLPRMLLGGLFGYFVAYSGSIWPAVWAHFINNGTAVIVTYLFQHKKIKLNPDDSHTFNAPGYLFSLIIVILLLLVYKNVAQGKKPALN</sequence>
<feature type="transmembrane region" description="Helical" evidence="1">
    <location>
        <begin position="233"/>
        <end position="261"/>
    </location>
</feature>
<comment type="caution">
    <text evidence="3">The sequence shown here is derived from an EMBL/GenBank/DDBJ whole genome shotgun (WGS) entry which is preliminary data.</text>
</comment>
<dbReference type="GO" id="GO:0004175">
    <property type="term" value="F:endopeptidase activity"/>
    <property type="evidence" value="ECO:0007669"/>
    <property type="project" value="UniProtKB-ARBA"/>
</dbReference>
<evidence type="ECO:0000256" key="1">
    <source>
        <dbReference type="SAM" id="Phobius"/>
    </source>
</evidence>
<feature type="domain" description="CAAX prenyl protease 2/Lysostaphin resistance protein A-like" evidence="2">
    <location>
        <begin position="168"/>
        <end position="252"/>
    </location>
</feature>
<feature type="transmembrane region" description="Helical" evidence="1">
    <location>
        <begin position="168"/>
        <end position="188"/>
    </location>
</feature>
<gene>
    <name evidence="3" type="ORF">DYU05_12030</name>
</gene>
<dbReference type="Proteomes" id="UP000260823">
    <property type="component" value="Unassembled WGS sequence"/>
</dbReference>
<keyword evidence="1" id="KW-0472">Membrane</keyword>
<name>A0A3E2NPH0_9SPHI</name>
<dbReference type="GO" id="GO:0080120">
    <property type="term" value="P:CAAX-box protein maturation"/>
    <property type="evidence" value="ECO:0007669"/>
    <property type="project" value="UniProtKB-ARBA"/>
</dbReference>
<feature type="transmembrane region" description="Helical" evidence="1">
    <location>
        <begin position="62"/>
        <end position="82"/>
    </location>
</feature>
<dbReference type="Pfam" id="PF02517">
    <property type="entry name" value="Rce1-like"/>
    <property type="match status" value="1"/>
</dbReference>
<dbReference type="PANTHER" id="PTHR43592:SF15">
    <property type="entry name" value="CAAX AMINO TERMINAL PROTEASE FAMILY PROTEIN"/>
    <property type="match status" value="1"/>
</dbReference>
<keyword evidence="1" id="KW-1133">Transmembrane helix</keyword>
<accession>A0A3E2NPH0</accession>
<feature type="transmembrane region" description="Helical" evidence="1">
    <location>
        <begin position="200"/>
        <end position="221"/>
    </location>
</feature>
<feature type="transmembrane region" description="Helical" evidence="1">
    <location>
        <begin position="12"/>
        <end position="41"/>
    </location>
</feature>
<evidence type="ECO:0000313" key="3">
    <source>
        <dbReference type="EMBL" id="RFZ82882.1"/>
    </source>
</evidence>
<organism evidence="3 4">
    <name type="scientific">Mucilaginibacter terrenus</name>
    <dbReference type="NCBI Taxonomy" id="2482727"/>
    <lineage>
        <taxon>Bacteria</taxon>
        <taxon>Pseudomonadati</taxon>
        <taxon>Bacteroidota</taxon>
        <taxon>Sphingobacteriia</taxon>
        <taxon>Sphingobacteriales</taxon>
        <taxon>Sphingobacteriaceae</taxon>
        <taxon>Mucilaginibacter</taxon>
    </lineage>
</organism>
<keyword evidence="3" id="KW-0645">Protease</keyword>
<proteinExistence type="predicted"/>
<feature type="transmembrane region" description="Helical" evidence="1">
    <location>
        <begin position="102"/>
        <end position="123"/>
    </location>
</feature>
<keyword evidence="3" id="KW-0378">Hydrolase</keyword>